<dbReference type="RefSeq" id="WP_119760081.1">
    <property type="nucleotide sequence ID" value="NZ_QYUJ01000004.1"/>
</dbReference>
<protein>
    <recommendedName>
        <fullName evidence="2">Cas12f1-like TNB domain-containing protein</fullName>
    </recommendedName>
</protein>
<reference evidence="3 4" key="1">
    <citation type="submission" date="2018-09" db="EMBL/GenBank/DDBJ databases">
        <authorList>
            <person name="Zhu H."/>
        </authorList>
    </citation>
    <scope>NUCLEOTIDE SEQUENCE [LARGE SCALE GENOMIC DNA]</scope>
    <source>
        <strain evidence="3 4">K2S05-167</strain>
    </source>
</reference>
<name>A0A418VHH5_9DEIO</name>
<dbReference type="Proteomes" id="UP000286287">
    <property type="component" value="Unassembled WGS sequence"/>
</dbReference>
<dbReference type="EMBL" id="QYUJ01000004">
    <property type="protein sequence ID" value="RJF75603.1"/>
    <property type="molecule type" value="Genomic_DNA"/>
</dbReference>
<evidence type="ECO:0000313" key="4">
    <source>
        <dbReference type="Proteomes" id="UP000286287"/>
    </source>
</evidence>
<proteinExistence type="predicted"/>
<keyword evidence="1" id="KW-0238">DNA-binding</keyword>
<gene>
    <name evidence="3" type="ORF">D3875_00710</name>
</gene>
<dbReference type="OrthoDB" id="72455at2"/>
<dbReference type="AlphaFoldDB" id="A0A418VHH5"/>
<organism evidence="3 4">
    <name type="scientific">Deinococcus cavernae</name>
    <dbReference type="NCBI Taxonomy" id="2320857"/>
    <lineage>
        <taxon>Bacteria</taxon>
        <taxon>Thermotogati</taxon>
        <taxon>Deinococcota</taxon>
        <taxon>Deinococci</taxon>
        <taxon>Deinococcales</taxon>
        <taxon>Deinococcaceae</taxon>
        <taxon>Deinococcus</taxon>
    </lineage>
</organism>
<evidence type="ECO:0000313" key="3">
    <source>
        <dbReference type="EMBL" id="RJF75603.1"/>
    </source>
</evidence>
<dbReference type="InterPro" id="IPR010095">
    <property type="entry name" value="Cas12f1-like_TNB"/>
</dbReference>
<feature type="domain" description="Cas12f1-like TNB" evidence="2">
    <location>
        <begin position="294"/>
        <end position="347"/>
    </location>
</feature>
<comment type="caution">
    <text evidence="3">The sequence shown here is derived from an EMBL/GenBank/DDBJ whole genome shotgun (WGS) entry which is preliminary data.</text>
</comment>
<evidence type="ECO:0000256" key="1">
    <source>
        <dbReference type="ARBA" id="ARBA00023125"/>
    </source>
</evidence>
<accession>A0A418VHH5</accession>
<dbReference type="Pfam" id="PF07282">
    <property type="entry name" value="Cas12f1-like_TNB"/>
    <property type="match status" value="1"/>
</dbReference>
<keyword evidence="4" id="KW-1185">Reference proteome</keyword>
<dbReference type="GO" id="GO:0003677">
    <property type="term" value="F:DNA binding"/>
    <property type="evidence" value="ECO:0007669"/>
    <property type="project" value="UniProtKB-KW"/>
</dbReference>
<sequence length="360" mass="41136">MARKDPDLNWVPIKATSYSTIDQLFRQNLLKPSNATLSGPKGICTLQLSSDADLQVTSDQSITIAGQELIADVYRQPTHAYRALVEASPAFRQYPDLEHLYLLVRQKPYWNQQEVLEELARLTRAGRQPLREPQLVVTPTTYIATWQPAETYLRQLLNGHWFLGLTYRVTYRPAQQALHKVKVGLDLGMAPRTAVYTSTGESKLFEPTDIVPASYLVESGRLPQNQKELLTQLLYTSGREDAEKVVAWLNYYANRVTAEKLTHNRMNDRFIFVGRDHAIHDHHFSALSQYLNASRMDFLRVDPARTSQECGHCLEKTGKVVRGHRWRQIFTCPVCGVTRNAHENAAHMVLLRGEQRRRAG</sequence>
<evidence type="ECO:0000259" key="2">
    <source>
        <dbReference type="Pfam" id="PF07282"/>
    </source>
</evidence>